<name>A0A4Z1NSI7_9PEZI</name>
<evidence type="ECO:0000313" key="4">
    <source>
        <dbReference type="Proteomes" id="UP000298493"/>
    </source>
</evidence>
<reference evidence="3 4" key="1">
    <citation type="submission" date="2019-04" db="EMBL/GenBank/DDBJ databases">
        <title>High contiguity whole genome sequence and gene annotation resource for two Venturia nashicola isolates.</title>
        <authorList>
            <person name="Prokchorchik M."/>
            <person name="Won K."/>
            <person name="Lee Y."/>
            <person name="Choi E.D."/>
            <person name="Segonzac C."/>
            <person name="Sohn K.H."/>
        </authorList>
    </citation>
    <scope>NUCLEOTIDE SEQUENCE [LARGE SCALE GENOMIC DNA]</scope>
    <source>
        <strain evidence="3 4">PRI2</strain>
    </source>
</reference>
<dbReference type="EMBL" id="SNSC02000019">
    <property type="protein sequence ID" value="TID16147.1"/>
    <property type="molecule type" value="Genomic_DNA"/>
</dbReference>
<feature type="compositionally biased region" description="Basic and acidic residues" evidence="2">
    <location>
        <begin position="1"/>
        <end position="16"/>
    </location>
</feature>
<evidence type="ECO:0000256" key="2">
    <source>
        <dbReference type="SAM" id="MobiDB-lite"/>
    </source>
</evidence>
<protein>
    <submittedName>
        <fullName evidence="3">Uncharacterized protein</fullName>
    </submittedName>
</protein>
<dbReference type="Proteomes" id="UP000298493">
    <property type="component" value="Unassembled WGS sequence"/>
</dbReference>
<keyword evidence="4" id="KW-1185">Reference proteome</keyword>
<accession>A0A4Z1NSI7</accession>
<dbReference type="OrthoDB" id="3915282at2759"/>
<sequence>MERNLRSPTKTPRDKYTPSPRAFIHLKRRFNSPHSSPITPPNSPKYRISWFHGRLSSRNGHEITKAAAAHMSRKQLVDADWEKQKTELLEVAAEANANLEDKRIEPSHNIHSPYDPNSQPSKPIPPWILFPKTPKIRRHAHSPLHQTAKSSASQIRKNLIRSPSHRQSKALIFEEVQTPNKATPTRSFNWKIKPIKFKTENTMDDLKSELQATKVTVTDLSRRLEDTLSRNRELESIVRPPTDKDHTANNLDQIPTPFLKDGLIWSWKLIRQTSRCYIIFHVLSYFATKLRPD</sequence>
<dbReference type="AlphaFoldDB" id="A0A4Z1NSI7"/>
<feature type="region of interest" description="Disordered" evidence="2">
    <location>
        <begin position="1"/>
        <end position="20"/>
    </location>
</feature>
<keyword evidence="1" id="KW-0175">Coiled coil</keyword>
<evidence type="ECO:0000256" key="1">
    <source>
        <dbReference type="SAM" id="Coils"/>
    </source>
</evidence>
<evidence type="ECO:0000313" key="3">
    <source>
        <dbReference type="EMBL" id="TID16147.1"/>
    </source>
</evidence>
<organism evidence="3 4">
    <name type="scientific">Venturia nashicola</name>
    <dbReference type="NCBI Taxonomy" id="86259"/>
    <lineage>
        <taxon>Eukaryota</taxon>
        <taxon>Fungi</taxon>
        <taxon>Dikarya</taxon>
        <taxon>Ascomycota</taxon>
        <taxon>Pezizomycotina</taxon>
        <taxon>Dothideomycetes</taxon>
        <taxon>Pleosporomycetidae</taxon>
        <taxon>Venturiales</taxon>
        <taxon>Venturiaceae</taxon>
        <taxon>Venturia</taxon>
    </lineage>
</organism>
<gene>
    <name evidence="3" type="ORF">E6O75_ATG09205</name>
</gene>
<proteinExistence type="predicted"/>
<comment type="caution">
    <text evidence="3">The sequence shown here is derived from an EMBL/GenBank/DDBJ whole genome shotgun (WGS) entry which is preliminary data.</text>
</comment>
<feature type="coiled-coil region" evidence="1">
    <location>
        <begin position="203"/>
        <end position="237"/>
    </location>
</feature>